<dbReference type="InterPro" id="IPR003593">
    <property type="entry name" value="AAA+_ATPase"/>
</dbReference>
<evidence type="ECO:0000256" key="3">
    <source>
        <dbReference type="ARBA" id="ARBA00022519"/>
    </source>
</evidence>
<keyword evidence="1 8" id="KW-0813">Transport</keyword>
<sequence>MSDAVLACTGLAKSYWQGKTEVPVLAGVDLAVAAGERVAVIGASGSGKSTLLHVLGGLDKPDAGHVEVAGRDIWSLGEGERGRLRNATLGFVYQFHHLLQEFTALENVAMPLLIRRMDKAAALAAARPWLEEVGLGHRLHHRPGELSGGERQRAAIARALVTGPACVLMDEPTGNLDRHTAERIQDMMLELNARHAVSFLVVSHDPLLAARMERVLELRDGDLVQVRA</sequence>
<dbReference type="SUPFAM" id="SSF52540">
    <property type="entry name" value="P-loop containing nucleoside triphosphate hydrolases"/>
    <property type="match status" value="1"/>
</dbReference>
<dbReference type="InterPro" id="IPR011924">
    <property type="entry name" value="LolD_lipo_ATP-bd"/>
</dbReference>
<evidence type="ECO:0000313" key="11">
    <source>
        <dbReference type="Proteomes" id="UP000295443"/>
    </source>
</evidence>
<feature type="domain" description="ABC transporter" evidence="9">
    <location>
        <begin position="6"/>
        <end position="228"/>
    </location>
</feature>
<keyword evidence="3 8" id="KW-0997">Cell inner membrane</keyword>
<name>A0A4R1B7J2_9PROT</name>
<keyword evidence="2 8" id="KW-1003">Cell membrane</keyword>
<proteinExistence type="inferred from homology"/>
<evidence type="ECO:0000256" key="6">
    <source>
        <dbReference type="ARBA" id="ARBA00022967"/>
    </source>
</evidence>
<comment type="subunit">
    <text evidence="8">The complex is composed of two ATP-binding proteins (LolD) and two transmembrane proteins (LolC and LolE).</text>
</comment>
<evidence type="ECO:0000256" key="4">
    <source>
        <dbReference type="ARBA" id="ARBA00022741"/>
    </source>
</evidence>
<dbReference type="GO" id="GO:0022857">
    <property type="term" value="F:transmembrane transporter activity"/>
    <property type="evidence" value="ECO:0007669"/>
    <property type="project" value="TreeGrafter"/>
</dbReference>
<keyword evidence="6 8" id="KW-1278">Translocase</keyword>
<dbReference type="InterPro" id="IPR017871">
    <property type="entry name" value="ABC_transporter-like_CS"/>
</dbReference>
<dbReference type="OrthoDB" id="8524638at2"/>
<keyword evidence="11" id="KW-1185">Reference proteome</keyword>
<dbReference type="InterPro" id="IPR015854">
    <property type="entry name" value="ABC_transpr_LolD-like"/>
</dbReference>
<evidence type="ECO:0000256" key="5">
    <source>
        <dbReference type="ARBA" id="ARBA00022840"/>
    </source>
</evidence>
<organism evidence="10 11">
    <name type="scientific">Parasulfuritortus cantonensis</name>
    <dbReference type="NCBI Taxonomy" id="2528202"/>
    <lineage>
        <taxon>Bacteria</taxon>
        <taxon>Pseudomonadati</taxon>
        <taxon>Pseudomonadota</taxon>
        <taxon>Betaproteobacteria</taxon>
        <taxon>Nitrosomonadales</taxon>
        <taxon>Thiobacillaceae</taxon>
        <taxon>Parasulfuritortus</taxon>
    </lineage>
</organism>
<dbReference type="PROSITE" id="PS00211">
    <property type="entry name" value="ABC_TRANSPORTER_1"/>
    <property type="match status" value="1"/>
</dbReference>
<dbReference type="GO" id="GO:0005524">
    <property type="term" value="F:ATP binding"/>
    <property type="evidence" value="ECO:0007669"/>
    <property type="project" value="UniProtKB-UniRule"/>
</dbReference>
<accession>A0A4R1B7J2</accession>
<dbReference type="SMART" id="SM00382">
    <property type="entry name" value="AAA"/>
    <property type="match status" value="1"/>
</dbReference>
<comment type="function">
    <text evidence="8">Part of the ABC transporter complex LolCDE involved in the translocation of mature outer membrane-directed lipoproteins, from the inner membrane to the periplasmic chaperone, LolA. Responsible for the formation of the LolA-lipoprotein complex in an ATP-dependent manner.</text>
</comment>
<evidence type="ECO:0000256" key="7">
    <source>
        <dbReference type="ARBA" id="ARBA00023136"/>
    </source>
</evidence>
<comment type="similarity">
    <text evidence="8">Belongs to the ABC transporter superfamily. Lipoprotein translocase (TC 3.A.1.125) family.</text>
</comment>
<reference evidence="10 11" key="1">
    <citation type="submission" date="2019-03" db="EMBL/GenBank/DDBJ databases">
        <title>Genome sequence of Thiobacillaceae bacterium LSR1, a sulfur-oxidizing bacterium isolated from freshwater sediment.</title>
        <authorList>
            <person name="Li S."/>
        </authorList>
    </citation>
    <scope>NUCLEOTIDE SEQUENCE [LARGE SCALE GENOMIC DNA]</scope>
    <source>
        <strain evidence="10 11">LSR1</strain>
    </source>
</reference>
<dbReference type="InterPro" id="IPR003439">
    <property type="entry name" value="ABC_transporter-like_ATP-bd"/>
</dbReference>
<evidence type="ECO:0000259" key="9">
    <source>
        <dbReference type="PROSITE" id="PS50893"/>
    </source>
</evidence>
<evidence type="ECO:0000256" key="8">
    <source>
        <dbReference type="RuleBase" id="RU367068"/>
    </source>
</evidence>
<dbReference type="PANTHER" id="PTHR24220:SF689">
    <property type="entry name" value="LIPOPROTEIN-RELEASING SYSTEM ATP-BINDING PROTEIN LOLD"/>
    <property type="match status" value="1"/>
</dbReference>
<dbReference type="PANTHER" id="PTHR24220">
    <property type="entry name" value="IMPORT ATP-BINDING PROTEIN"/>
    <property type="match status" value="1"/>
</dbReference>
<gene>
    <name evidence="8 10" type="primary">lolD</name>
    <name evidence="10" type="ORF">EZJ19_14090</name>
</gene>
<keyword evidence="10" id="KW-0449">Lipoprotein</keyword>
<dbReference type="InterPro" id="IPR027417">
    <property type="entry name" value="P-loop_NTPase"/>
</dbReference>
<dbReference type="AlphaFoldDB" id="A0A4R1B7J2"/>
<dbReference type="Pfam" id="PF00005">
    <property type="entry name" value="ABC_tran"/>
    <property type="match status" value="1"/>
</dbReference>
<evidence type="ECO:0000313" key="10">
    <source>
        <dbReference type="EMBL" id="TCJ11783.1"/>
    </source>
</evidence>
<keyword evidence="5 8" id="KW-0067">ATP-binding</keyword>
<comment type="caution">
    <text evidence="10">The sequence shown here is derived from an EMBL/GenBank/DDBJ whole genome shotgun (WGS) entry which is preliminary data.</text>
</comment>
<evidence type="ECO:0000256" key="1">
    <source>
        <dbReference type="ARBA" id="ARBA00022448"/>
    </source>
</evidence>
<dbReference type="Gene3D" id="3.40.50.300">
    <property type="entry name" value="P-loop containing nucleotide triphosphate hydrolases"/>
    <property type="match status" value="1"/>
</dbReference>
<dbReference type="GO" id="GO:0089705">
    <property type="term" value="P:protein localization to outer membrane"/>
    <property type="evidence" value="ECO:0007669"/>
    <property type="project" value="TreeGrafter"/>
</dbReference>
<dbReference type="NCBIfam" id="TIGR02211">
    <property type="entry name" value="LolD_lipo_ex"/>
    <property type="match status" value="1"/>
</dbReference>
<dbReference type="RefSeq" id="WP_131448659.1">
    <property type="nucleotide sequence ID" value="NZ_SJZB01000049.1"/>
</dbReference>
<dbReference type="GO" id="GO:0044874">
    <property type="term" value="P:lipoprotein localization to outer membrane"/>
    <property type="evidence" value="ECO:0007669"/>
    <property type="project" value="UniProtKB-ARBA"/>
</dbReference>
<dbReference type="FunFam" id="3.40.50.300:FF:000230">
    <property type="entry name" value="Lipoprotein-releasing system ATP-binding protein LolD"/>
    <property type="match status" value="1"/>
</dbReference>
<dbReference type="CDD" id="cd03255">
    <property type="entry name" value="ABC_MJ0796_LolCDE_FtsE"/>
    <property type="match status" value="1"/>
</dbReference>
<dbReference type="EMBL" id="SJZB01000049">
    <property type="protein sequence ID" value="TCJ11783.1"/>
    <property type="molecule type" value="Genomic_DNA"/>
</dbReference>
<dbReference type="PROSITE" id="PS50893">
    <property type="entry name" value="ABC_TRANSPORTER_2"/>
    <property type="match status" value="1"/>
</dbReference>
<keyword evidence="7 8" id="KW-0472">Membrane</keyword>
<comment type="subcellular location">
    <subcellularLocation>
        <location evidence="8">Cell inner membrane</location>
        <topology evidence="8">Peripheral membrane protein</topology>
    </subcellularLocation>
</comment>
<dbReference type="GO" id="GO:0016887">
    <property type="term" value="F:ATP hydrolysis activity"/>
    <property type="evidence" value="ECO:0007669"/>
    <property type="project" value="InterPro"/>
</dbReference>
<dbReference type="Proteomes" id="UP000295443">
    <property type="component" value="Unassembled WGS sequence"/>
</dbReference>
<dbReference type="InterPro" id="IPR017911">
    <property type="entry name" value="MacB-like_ATP-bd"/>
</dbReference>
<keyword evidence="4 8" id="KW-0547">Nucleotide-binding</keyword>
<protein>
    <recommendedName>
        <fullName evidence="8">Lipoprotein-releasing system ATP-binding protein LolD</fullName>
        <ecNumber evidence="8">7.6.2.-</ecNumber>
    </recommendedName>
</protein>
<dbReference type="GO" id="GO:0005886">
    <property type="term" value="C:plasma membrane"/>
    <property type="evidence" value="ECO:0007669"/>
    <property type="project" value="UniProtKB-SubCell"/>
</dbReference>
<evidence type="ECO:0000256" key="2">
    <source>
        <dbReference type="ARBA" id="ARBA00022475"/>
    </source>
</evidence>
<dbReference type="EC" id="7.6.2.-" evidence="8"/>